<name>A0A6A5WN24_9PLEO</name>
<dbReference type="AlphaFoldDB" id="A0A6A5WN24"/>
<keyword evidence="2" id="KW-0732">Signal</keyword>
<keyword evidence="4" id="KW-1185">Reference proteome</keyword>
<reference evidence="3" key="1">
    <citation type="journal article" date="2020" name="Stud. Mycol.">
        <title>101 Dothideomycetes genomes: a test case for predicting lifestyles and emergence of pathogens.</title>
        <authorList>
            <person name="Haridas S."/>
            <person name="Albert R."/>
            <person name="Binder M."/>
            <person name="Bloem J."/>
            <person name="Labutti K."/>
            <person name="Salamov A."/>
            <person name="Andreopoulos B."/>
            <person name="Baker S."/>
            <person name="Barry K."/>
            <person name="Bills G."/>
            <person name="Bluhm B."/>
            <person name="Cannon C."/>
            <person name="Castanera R."/>
            <person name="Culley D."/>
            <person name="Daum C."/>
            <person name="Ezra D."/>
            <person name="Gonzalez J."/>
            <person name="Henrissat B."/>
            <person name="Kuo A."/>
            <person name="Liang C."/>
            <person name="Lipzen A."/>
            <person name="Lutzoni F."/>
            <person name="Magnuson J."/>
            <person name="Mondo S."/>
            <person name="Nolan M."/>
            <person name="Ohm R."/>
            <person name="Pangilinan J."/>
            <person name="Park H.-J."/>
            <person name="Ramirez L."/>
            <person name="Alfaro M."/>
            <person name="Sun H."/>
            <person name="Tritt A."/>
            <person name="Yoshinaga Y."/>
            <person name="Zwiers L.-H."/>
            <person name="Turgeon B."/>
            <person name="Goodwin S."/>
            <person name="Spatafora J."/>
            <person name="Crous P."/>
            <person name="Grigoriev I."/>
        </authorList>
    </citation>
    <scope>NUCLEOTIDE SEQUENCE</scope>
    <source>
        <strain evidence="3">CBS 123094</strain>
    </source>
</reference>
<evidence type="ECO:0000313" key="3">
    <source>
        <dbReference type="EMBL" id="KAF2003122.1"/>
    </source>
</evidence>
<feature type="region of interest" description="Disordered" evidence="1">
    <location>
        <begin position="226"/>
        <end position="253"/>
    </location>
</feature>
<feature type="signal peptide" evidence="2">
    <location>
        <begin position="1"/>
        <end position="20"/>
    </location>
</feature>
<accession>A0A6A5WN24</accession>
<protein>
    <recommendedName>
        <fullName evidence="5">Cell wall protein PhiA</fullName>
    </recommendedName>
</protein>
<evidence type="ECO:0000313" key="4">
    <source>
        <dbReference type="Proteomes" id="UP000799779"/>
    </source>
</evidence>
<evidence type="ECO:0008006" key="5">
    <source>
        <dbReference type="Google" id="ProtNLM"/>
    </source>
</evidence>
<organism evidence="3 4">
    <name type="scientific">Amniculicola lignicola CBS 123094</name>
    <dbReference type="NCBI Taxonomy" id="1392246"/>
    <lineage>
        <taxon>Eukaryota</taxon>
        <taxon>Fungi</taxon>
        <taxon>Dikarya</taxon>
        <taxon>Ascomycota</taxon>
        <taxon>Pezizomycotina</taxon>
        <taxon>Dothideomycetes</taxon>
        <taxon>Pleosporomycetidae</taxon>
        <taxon>Pleosporales</taxon>
        <taxon>Amniculicolaceae</taxon>
        <taxon>Amniculicola</taxon>
    </lineage>
</organism>
<evidence type="ECO:0000256" key="2">
    <source>
        <dbReference type="SAM" id="SignalP"/>
    </source>
</evidence>
<sequence length="273" mass="28643">MKVTSSTVLVVSALAAAASAIDTTKIYQLRIKHAKQTPDGVLTVKEEASDFPNPLGLWLTDRVSREPYKFTFSPAANSTELYTLFSIASPARLSVFGNRVAMGLNDVPLGTTPKLGEGEMFFDNTFGIFGENLLRSADDNPNGLGSAASWRACKQDTVNDYQIFWYDGMSPLPIKNCEGISLEVEEAEAPASSSSHPFLTGVASPTPTASGFITGVPAPTTAGYITGVPSPSATGSPNSTTTRGSPSQFEGAGSRTQVGGVLAFIFGVLAFAI</sequence>
<dbReference type="EMBL" id="ML977574">
    <property type="protein sequence ID" value="KAF2003122.1"/>
    <property type="molecule type" value="Genomic_DNA"/>
</dbReference>
<feature type="compositionally biased region" description="Polar residues" evidence="1">
    <location>
        <begin position="229"/>
        <end position="248"/>
    </location>
</feature>
<evidence type="ECO:0000256" key="1">
    <source>
        <dbReference type="SAM" id="MobiDB-lite"/>
    </source>
</evidence>
<gene>
    <name evidence="3" type="ORF">P154DRAFT_111025</name>
</gene>
<proteinExistence type="predicted"/>
<dbReference type="OrthoDB" id="3497702at2759"/>
<feature type="chain" id="PRO_5025455836" description="Cell wall protein PhiA" evidence="2">
    <location>
        <begin position="21"/>
        <end position="273"/>
    </location>
</feature>
<dbReference type="Proteomes" id="UP000799779">
    <property type="component" value="Unassembled WGS sequence"/>
</dbReference>